<proteinExistence type="predicted"/>
<protein>
    <submittedName>
        <fullName evidence="1">Uncharacterized protein</fullName>
    </submittedName>
</protein>
<sequence length="34" mass="3906">MQLMLYIIRCPLTGMVVYDRSRKPSGTHKVSVPK</sequence>
<reference evidence="1" key="1">
    <citation type="submission" date="2018-02" db="EMBL/GenBank/DDBJ databases">
        <title>Rhizophora mucronata_Transcriptome.</title>
        <authorList>
            <person name="Meera S.P."/>
            <person name="Sreeshan A."/>
            <person name="Augustine A."/>
        </authorList>
    </citation>
    <scope>NUCLEOTIDE SEQUENCE</scope>
    <source>
        <tissue evidence="1">Leaf</tissue>
    </source>
</reference>
<evidence type="ECO:0000313" key="1">
    <source>
        <dbReference type="EMBL" id="MBX35957.1"/>
    </source>
</evidence>
<organism evidence="1">
    <name type="scientific">Rhizophora mucronata</name>
    <name type="common">Asiatic mangrove</name>
    <dbReference type="NCBI Taxonomy" id="61149"/>
    <lineage>
        <taxon>Eukaryota</taxon>
        <taxon>Viridiplantae</taxon>
        <taxon>Streptophyta</taxon>
        <taxon>Embryophyta</taxon>
        <taxon>Tracheophyta</taxon>
        <taxon>Spermatophyta</taxon>
        <taxon>Magnoliopsida</taxon>
        <taxon>eudicotyledons</taxon>
        <taxon>Gunneridae</taxon>
        <taxon>Pentapetalae</taxon>
        <taxon>rosids</taxon>
        <taxon>fabids</taxon>
        <taxon>Malpighiales</taxon>
        <taxon>Rhizophoraceae</taxon>
        <taxon>Rhizophora</taxon>
    </lineage>
</organism>
<dbReference type="AlphaFoldDB" id="A0A2P2N0E8"/>
<accession>A0A2P2N0E8</accession>
<name>A0A2P2N0E8_RHIMU</name>
<dbReference type="EMBL" id="GGEC01055473">
    <property type="protein sequence ID" value="MBX35957.1"/>
    <property type="molecule type" value="Transcribed_RNA"/>
</dbReference>